<dbReference type="RefSeq" id="XP_022095330.1">
    <property type="nucleotide sequence ID" value="XM_022239638.1"/>
</dbReference>
<keyword evidence="4 6" id="KW-0378">Hydrolase</keyword>
<protein>
    <submittedName>
        <fullName evidence="9">Agmatinase, mitochondrial-like isoform X1</fullName>
    </submittedName>
</protein>
<feature type="signal peptide" evidence="7">
    <location>
        <begin position="1"/>
        <end position="22"/>
    </location>
</feature>
<organism evidence="8 9">
    <name type="scientific">Acanthaster planci</name>
    <name type="common">Crown-of-thorns starfish</name>
    <dbReference type="NCBI Taxonomy" id="133434"/>
    <lineage>
        <taxon>Eukaryota</taxon>
        <taxon>Metazoa</taxon>
        <taxon>Echinodermata</taxon>
        <taxon>Eleutherozoa</taxon>
        <taxon>Asterozoa</taxon>
        <taxon>Asteroidea</taxon>
        <taxon>Valvatacea</taxon>
        <taxon>Valvatida</taxon>
        <taxon>Acanthasteridae</taxon>
        <taxon>Acanthaster</taxon>
    </lineage>
</organism>
<dbReference type="KEGG" id="aplc:110981765"/>
<dbReference type="Gene3D" id="3.40.800.10">
    <property type="entry name" value="Ureohydrolase domain"/>
    <property type="match status" value="1"/>
</dbReference>
<keyword evidence="3" id="KW-0479">Metal-binding</keyword>
<comment type="similarity">
    <text evidence="2">Belongs to the arginase family. Agmatinase subfamily.</text>
</comment>
<sequence length="393" mass="43000">MRGVWGPTSASLLIMAWWTSDPAVLRVGWCFGSWAEMARILKHLSSPLLRPLKPFNYGSVTQLCQISSSCRSLKSGRFNEPLSGMECARAGGIATMYRLPFQEDPKGLDVCFVGIPLDIGTSNRSGARLGPRQIRMESVLVRNISTIGAAPYESLQVADIGDININLYDLKKTVQMIKEAYVKIFAVNCTPLTLGGDHTLTYPILQAVKEKYGQIGLVHVDAHNDCEDIMLGEKIAHGTPFRRSLEEGIIDPKKMVQIGLRGSEYSANCHQWQKDLGVKVVVVEECWHKSLVPLMDEVRTMIGPDIPVYISFDIDSLDPSVAPGTGTPELGGLTSIQAMEILRGCKGLNIIGGDMVEVCPAYDPLGTTALIAANLLFEMLCVLPGVKYHKILP</sequence>
<dbReference type="CDD" id="cd11592">
    <property type="entry name" value="Agmatinase_PAH"/>
    <property type="match status" value="1"/>
</dbReference>
<dbReference type="SUPFAM" id="SSF52768">
    <property type="entry name" value="Arginase/deacetylase"/>
    <property type="match status" value="1"/>
</dbReference>
<dbReference type="GO" id="GO:0046872">
    <property type="term" value="F:metal ion binding"/>
    <property type="evidence" value="ECO:0007669"/>
    <property type="project" value="UniProtKB-KW"/>
</dbReference>
<feature type="chain" id="PRO_5034420314" evidence="7">
    <location>
        <begin position="23"/>
        <end position="393"/>
    </location>
</feature>
<dbReference type="Pfam" id="PF00491">
    <property type="entry name" value="Arginase"/>
    <property type="match status" value="1"/>
</dbReference>
<dbReference type="AlphaFoldDB" id="A0A8B7YS86"/>
<dbReference type="InterPro" id="IPR020855">
    <property type="entry name" value="Ureohydrolase_Mn_BS"/>
</dbReference>
<comment type="cofactor">
    <cofactor evidence="1">
        <name>Mn(2+)</name>
        <dbReference type="ChEBI" id="CHEBI:29035"/>
    </cofactor>
</comment>
<evidence type="ECO:0000313" key="9">
    <source>
        <dbReference type="RefSeq" id="XP_022095330.1"/>
    </source>
</evidence>
<dbReference type="PROSITE" id="PS51409">
    <property type="entry name" value="ARGINASE_2"/>
    <property type="match status" value="1"/>
</dbReference>
<dbReference type="OrthoDB" id="9992747at2759"/>
<dbReference type="InterPro" id="IPR006035">
    <property type="entry name" value="Ureohydrolase"/>
</dbReference>
<evidence type="ECO:0000256" key="5">
    <source>
        <dbReference type="ARBA" id="ARBA00023211"/>
    </source>
</evidence>
<dbReference type="InterPro" id="IPR023696">
    <property type="entry name" value="Ureohydrolase_dom_sf"/>
</dbReference>
<dbReference type="FunFam" id="3.40.800.10:FF:000002">
    <property type="entry name" value="Agmatinase"/>
    <property type="match status" value="1"/>
</dbReference>
<dbReference type="GeneID" id="110981765"/>
<dbReference type="GO" id="GO:0033389">
    <property type="term" value="P:putrescine biosynthetic process from arginine, via agmatine"/>
    <property type="evidence" value="ECO:0007669"/>
    <property type="project" value="TreeGrafter"/>
</dbReference>
<dbReference type="InterPro" id="IPR005925">
    <property type="entry name" value="Agmatinase-rel"/>
</dbReference>
<evidence type="ECO:0000256" key="3">
    <source>
        <dbReference type="ARBA" id="ARBA00022723"/>
    </source>
</evidence>
<dbReference type="PROSITE" id="PS01053">
    <property type="entry name" value="ARGINASE_1"/>
    <property type="match status" value="1"/>
</dbReference>
<evidence type="ECO:0000313" key="8">
    <source>
        <dbReference type="Proteomes" id="UP000694845"/>
    </source>
</evidence>
<dbReference type="PANTHER" id="PTHR11358">
    <property type="entry name" value="ARGINASE/AGMATINASE"/>
    <property type="match status" value="1"/>
</dbReference>
<name>A0A8B7YS86_ACAPL</name>
<evidence type="ECO:0000256" key="2">
    <source>
        <dbReference type="ARBA" id="ARBA00009227"/>
    </source>
</evidence>
<proteinExistence type="inferred from homology"/>
<dbReference type="GO" id="GO:0008783">
    <property type="term" value="F:agmatinase activity"/>
    <property type="evidence" value="ECO:0007669"/>
    <property type="project" value="TreeGrafter"/>
</dbReference>
<dbReference type="GO" id="GO:0047971">
    <property type="term" value="F:guanidinobutyrase activity"/>
    <property type="evidence" value="ECO:0007669"/>
    <property type="project" value="UniProtKB-ARBA"/>
</dbReference>
<dbReference type="NCBIfam" id="TIGR01230">
    <property type="entry name" value="agmatinase"/>
    <property type="match status" value="1"/>
</dbReference>
<dbReference type="Proteomes" id="UP000694845">
    <property type="component" value="Unplaced"/>
</dbReference>
<keyword evidence="8" id="KW-1185">Reference proteome</keyword>
<evidence type="ECO:0000256" key="7">
    <source>
        <dbReference type="SAM" id="SignalP"/>
    </source>
</evidence>
<evidence type="ECO:0000256" key="1">
    <source>
        <dbReference type="ARBA" id="ARBA00001936"/>
    </source>
</evidence>
<accession>A0A8B7YS86</accession>
<reference evidence="9" key="1">
    <citation type="submission" date="2025-08" db="UniProtKB">
        <authorList>
            <consortium name="RefSeq"/>
        </authorList>
    </citation>
    <scope>IDENTIFICATION</scope>
</reference>
<keyword evidence="5" id="KW-0464">Manganese</keyword>
<gene>
    <name evidence="9" type="primary">LOC110981765</name>
</gene>
<evidence type="ECO:0000256" key="6">
    <source>
        <dbReference type="RuleBase" id="RU003684"/>
    </source>
</evidence>
<keyword evidence="7" id="KW-0732">Signal</keyword>
<evidence type="ECO:0000256" key="4">
    <source>
        <dbReference type="ARBA" id="ARBA00022801"/>
    </source>
</evidence>
<dbReference type="PANTHER" id="PTHR11358:SF26">
    <property type="entry name" value="GUANIDINO ACID HYDROLASE, MITOCHONDRIAL"/>
    <property type="match status" value="1"/>
</dbReference>